<name>A0A812F5T9_9ARCH</name>
<dbReference type="Pfam" id="PF03683">
    <property type="entry name" value="UPF0175"/>
    <property type="match status" value="1"/>
</dbReference>
<sequence length="193" mass="22567">MAVINEKIEQLNEVDKFILLLLGVKDSEPVPSQIHLQKEMYLLQNVFPQLQDEIDFEPYFLGPHSEIVANEEEELQRSNLIDIHGGQIRLTSEGKSVFQELVKRSDKKEFEKIQEFKDFLNNLSKDELLAFIYFSYPSPEELEKESIEYKELLPKRKKLAISMYKKDKISAQKASQIAGMDLEDFLKELKRVV</sequence>
<gene>
    <name evidence="1" type="ORF">NUZ5A_50045</name>
</gene>
<proteinExistence type="predicted"/>
<protein>
    <submittedName>
        <fullName evidence="1">Uncharacterized protein</fullName>
    </submittedName>
</protein>
<dbReference type="EMBL" id="CAJNAQ010000005">
    <property type="protein sequence ID" value="CAE6492505.1"/>
    <property type="molecule type" value="Genomic_DNA"/>
</dbReference>
<dbReference type="Proteomes" id="UP000655759">
    <property type="component" value="Unassembled WGS sequence"/>
</dbReference>
<dbReference type="RefSeq" id="WP_205098843.1">
    <property type="nucleotide sequence ID" value="NZ_CAJNAQ010000005.1"/>
</dbReference>
<reference evidence="1" key="1">
    <citation type="submission" date="2021-02" db="EMBL/GenBank/DDBJ databases">
        <authorList>
            <person name="Han P."/>
        </authorList>
    </citation>
    <scope>NUCLEOTIDE SEQUENCE</scope>
    <source>
        <strain evidence="1">Candidatus Nitrosotenuis uzonensis 5A</strain>
    </source>
</reference>
<dbReference type="InterPro" id="IPR005368">
    <property type="entry name" value="UPF0175"/>
</dbReference>
<dbReference type="AlphaFoldDB" id="A0A812F5T9"/>
<comment type="caution">
    <text evidence="1">The sequence shown here is derived from an EMBL/GenBank/DDBJ whole genome shotgun (WGS) entry which is preliminary data.</text>
</comment>
<evidence type="ECO:0000313" key="2">
    <source>
        <dbReference type="Proteomes" id="UP000655759"/>
    </source>
</evidence>
<organism evidence="1 2">
    <name type="scientific">Candidatus Nitrosotenuis uzonensis</name>
    <dbReference type="NCBI Taxonomy" id="1407055"/>
    <lineage>
        <taxon>Archaea</taxon>
        <taxon>Nitrososphaerota</taxon>
        <taxon>Candidatus Nitrosotenuis</taxon>
    </lineage>
</organism>
<accession>A0A812F5T9</accession>
<evidence type="ECO:0000313" key="1">
    <source>
        <dbReference type="EMBL" id="CAE6492505.1"/>
    </source>
</evidence>